<evidence type="ECO:0000313" key="2">
    <source>
        <dbReference type="EMBL" id="CAF4036054.1"/>
    </source>
</evidence>
<keyword evidence="3" id="KW-1185">Reference proteome</keyword>
<proteinExistence type="predicted"/>
<name>A0A816HN54_9BILA</name>
<feature type="non-terminal residue" evidence="1">
    <location>
        <position position="96"/>
    </location>
</feature>
<dbReference type="AlphaFoldDB" id="A0A816HN54"/>
<evidence type="ECO:0000313" key="1">
    <source>
        <dbReference type="EMBL" id="CAF1687893.1"/>
    </source>
</evidence>
<dbReference type="Proteomes" id="UP000681722">
    <property type="component" value="Unassembled WGS sequence"/>
</dbReference>
<dbReference type="Proteomes" id="UP000663829">
    <property type="component" value="Unassembled WGS sequence"/>
</dbReference>
<comment type="caution">
    <text evidence="1">The sequence shown here is derived from an EMBL/GenBank/DDBJ whole genome shotgun (WGS) entry which is preliminary data.</text>
</comment>
<reference evidence="1" key="1">
    <citation type="submission" date="2021-02" db="EMBL/GenBank/DDBJ databases">
        <authorList>
            <person name="Nowell W R."/>
        </authorList>
    </citation>
    <scope>NUCLEOTIDE SEQUENCE</scope>
</reference>
<gene>
    <name evidence="1" type="ORF">GPM918_LOCUS46780</name>
    <name evidence="2" type="ORF">SRO942_LOCUS26716</name>
</gene>
<dbReference type="EMBL" id="CAJNOQ010073178">
    <property type="protein sequence ID" value="CAF1687893.1"/>
    <property type="molecule type" value="Genomic_DNA"/>
</dbReference>
<sequence>TIEETVITKEVIQEEKVPVEEQPKHPTDQTLLVEERIEKKPLEEVIKTVQDEDIIEQQKPTITKTTEETFVTEMIVPVVPTMVPEEEIKTVEEQLT</sequence>
<dbReference type="EMBL" id="CAJOBC010018186">
    <property type="protein sequence ID" value="CAF4036054.1"/>
    <property type="molecule type" value="Genomic_DNA"/>
</dbReference>
<feature type="non-terminal residue" evidence="1">
    <location>
        <position position="1"/>
    </location>
</feature>
<accession>A0A816HN54</accession>
<organism evidence="1 3">
    <name type="scientific">Didymodactylos carnosus</name>
    <dbReference type="NCBI Taxonomy" id="1234261"/>
    <lineage>
        <taxon>Eukaryota</taxon>
        <taxon>Metazoa</taxon>
        <taxon>Spiralia</taxon>
        <taxon>Gnathifera</taxon>
        <taxon>Rotifera</taxon>
        <taxon>Eurotatoria</taxon>
        <taxon>Bdelloidea</taxon>
        <taxon>Philodinida</taxon>
        <taxon>Philodinidae</taxon>
        <taxon>Didymodactylos</taxon>
    </lineage>
</organism>
<protein>
    <submittedName>
        <fullName evidence="1">Uncharacterized protein</fullName>
    </submittedName>
</protein>
<evidence type="ECO:0000313" key="3">
    <source>
        <dbReference type="Proteomes" id="UP000663829"/>
    </source>
</evidence>